<keyword evidence="5" id="KW-1185">Reference proteome</keyword>
<dbReference type="Proteomes" id="UP000198582">
    <property type="component" value="Unassembled WGS sequence"/>
</dbReference>
<sequence>MVLAAAGAWFTFEAHAAATSTATTNQALTDVSTTADVTSAVSLALNKVFSYSYDKTDVTEKAADVVLRGKARDSYDKLFADVLRMAPAQKIVLASRVSEISVQQLDGDHAQLLAFLDQSATRADNGTTSTAAAQLSVTAECVNGSWVVTDLSPR</sequence>
<dbReference type="PANTHER" id="PTHR37042">
    <property type="entry name" value="OUTER MEMBRANE PROTEIN RV1973"/>
    <property type="match status" value="1"/>
</dbReference>
<name>A0A1H8YHA9_9PSEU</name>
<dbReference type="AlphaFoldDB" id="A0A1H8YHA9"/>
<feature type="signal peptide" evidence="3">
    <location>
        <begin position="1"/>
        <end position="16"/>
    </location>
</feature>
<proteinExistence type="predicted"/>
<keyword evidence="2" id="KW-0472">Membrane</keyword>
<dbReference type="PANTHER" id="PTHR37042:SF4">
    <property type="entry name" value="OUTER MEMBRANE PROTEIN RV1973"/>
    <property type="match status" value="1"/>
</dbReference>
<evidence type="ECO:0000256" key="1">
    <source>
        <dbReference type="ARBA" id="ARBA00004370"/>
    </source>
</evidence>
<evidence type="ECO:0000313" key="5">
    <source>
        <dbReference type="Proteomes" id="UP000198582"/>
    </source>
</evidence>
<gene>
    <name evidence="4" type="ORF">SAMN04489732_11644</name>
</gene>
<evidence type="ECO:0000256" key="3">
    <source>
        <dbReference type="SAM" id="SignalP"/>
    </source>
</evidence>
<keyword evidence="3" id="KW-0732">Signal</keyword>
<feature type="chain" id="PRO_5038925847" evidence="3">
    <location>
        <begin position="17"/>
        <end position="154"/>
    </location>
</feature>
<evidence type="ECO:0000256" key="2">
    <source>
        <dbReference type="ARBA" id="ARBA00023136"/>
    </source>
</evidence>
<organism evidence="4 5">
    <name type="scientific">Amycolatopsis saalfeldensis</name>
    <dbReference type="NCBI Taxonomy" id="394193"/>
    <lineage>
        <taxon>Bacteria</taxon>
        <taxon>Bacillati</taxon>
        <taxon>Actinomycetota</taxon>
        <taxon>Actinomycetes</taxon>
        <taxon>Pseudonocardiales</taxon>
        <taxon>Pseudonocardiaceae</taxon>
        <taxon>Amycolatopsis</taxon>
    </lineage>
</organism>
<dbReference type="RefSeq" id="WP_245787582.1">
    <property type="nucleotide sequence ID" value="NZ_FOEF01000016.1"/>
</dbReference>
<protein>
    <submittedName>
        <fullName evidence="4">Mce-associated membrane protein</fullName>
    </submittedName>
</protein>
<reference evidence="4 5" key="1">
    <citation type="submission" date="2016-10" db="EMBL/GenBank/DDBJ databases">
        <authorList>
            <person name="de Groot N.N."/>
        </authorList>
    </citation>
    <scope>NUCLEOTIDE SEQUENCE [LARGE SCALE GENOMIC DNA]</scope>
    <source>
        <strain evidence="4 5">DSM 44993</strain>
    </source>
</reference>
<dbReference type="GO" id="GO:0016020">
    <property type="term" value="C:membrane"/>
    <property type="evidence" value="ECO:0007669"/>
    <property type="project" value="UniProtKB-SubCell"/>
</dbReference>
<accession>A0A1H8YHA9</accession>
<dbReference type="STRING" id="394193.SAMN04489732_11644"/>
<dbReference type="EMBL" id="FOEF01000016">
    <property type="protein sequence ID" value="SEP51452.1"/>
    <property type="molecule type" value="Genomic_DNA"/>
</dbReference>
<evidence type="ECO:0000313" key="4">
    <source>
        <dbReference type="EMBL" id="SEP51452.1"/>
    </source>
</evidence>
<comment type="subcellular location">
    <subcellularLocation>
        <location evidence="1">Membrane</location>
    </subcellularLocation>
</comment>